<dbReference type="EMBL" id="PETV01000059">
    <property type="protein sequence ID" value="PIV47070.1"/>
    <property type="molecule type" value="Genomic_DNA"/>
</dbReference>
<comment type="function">
    <text evidence="7">Hydrolyzes ribosome-free peptidyl-tRNAs (with 1 or more amino acids incorporated), which drop off the ribosome during protein synthesis, or as a result of ribosome stalling.</text>
</comment>
<dbReference type="AlphaFoldDB" id="A0A2M7DDX8"/>
<name>A0A2M7DDX8_9BACT</name>
<evidence type="ECO:0000313" key="10">
    <source>
        <dbReference type="EMBL" id="PIV47070.1"/>
    </source>
</evidence>
<dbReference type="PROSITE" id="PS01195">
    <property type="entry name" value="PEPT_TRNA_HYDROL_1"/>
    <property type="match status" value="1"/>
</dbReference>
<evidence type="ECO:0000256" key="8">
    <source>
        <dbReference type="RuleBase" id="RU000673"/>
    </source>
</evidence>
<dbReference type="InterPro" id="IPR036416">
    <property type="entry name" value="Pept_tRNA_hydro_sf"/>
</dbReference>
<feature type="binding site" evidence="7">
    <location>
        <position position="66"/>
    </location>
    <ligand>
        <name>tRNA</name>
        <dbReference type="ChEBI" id="CHEBI:17843"/>
    </ligand>
</feature>
<keyword evidence="3 7" id="KW-0378">Hydrolase</keyword>
<comment type="subcellular location">
    <subcellularLocation>
        <location evidence="7">Cytoplasm</location>
    </subcellularLocation>
</comment>
<accession>A0A2M7DDX8</accession>
<keyword evidence="4 7" id="KW-0694">RNA-binding</keyword>
<gene>
    <name evidence="7" type="primary">pth</name>
    <name evidence="10" type="ORF">COS21_02010</name>
</gene>
<comment type="similarity">
    <text evidence="5 7 9">Belongs to the PTH family.</text>
</comment>
<dbReference type="Gene3D" id="3.40.50.1470">
    <property type="entry name" value="Peptidyl-tRNA hydrolase"/>
    <property type="match status" value="1"/>
</dbReference>
<dbReference type="NCBIfam" id="TIGR00447">
    <property type="entry name" value="pth"/>
    <property type="match status" value="1"/>
</dbReference>
<dbReference type="PANTHER" id="PTHR17224">
    <property type="entry name" value="PEPTIDYL-TRNA HYDROLASE"/>
    <property type="match status" value="1"/>
</dbReference>
<evidence type="ECO:0000256" key="5">
    <source>
        <dbReference type="ARBA" id="ARBA00038063"/>
    </source>
</evidence>
<dbReference type="GO" id="GO:0000049">
    <property type="term" value="F:tRNA binding"/>
    <property type="evidence" value="ECO:0007669"/>
    <property type="project" value="UniProtKB-UniRule"/>
</dbReference>
<evidence type="ECO:0000256" key="2">
    <source>
        <dbReference type="ARBA" id="ARBA00022555"/>
    </source>
</evidence>
<dbReference type="GO" id="GO:0004045">
    <property type="term" value="F:peptidyl-tRNA hydrolase activity"/>
    <property type="evidence" value="ECO:0007669"/>
    <property type="project" value="UniProtKB-UniRule"/>
</dbReference>
<comment type="function">
    <text evidence="7">Catalyzes the release of premature peptidyl moieties from peptidyl-tRNA molecules trapped in stalled 50S ribosomal subunits, and thus maintains levels of free tRNAs and 50S ribosomes.</text>
</comment>
<comment type="subunit">
    <text evidence="7">Monomer.</text>
</comment>
<organism evidence="10 11">
    <name type="scientific">bacterium (Candidatus Gribaldobacteria) CG02_land_8_20_14_3_00_41_15</name>
    <dbReference type="NCBI Taxonomy" id="2014270"/>
    <lineage>
        <taxon>Bacteria</taxon>
        <taxon>Candidatus Gribaldobacteria</taxon>
    </lineage>
</organism>
<dbReference type="GO" id="GO:0006515">
    <property type="term" value="P:protein quality control for misfolded or incompletely synthesized proteins"/>
    <property type="evidence" value="ECO:0007669"/>
    <property type="project" value="UniProtKB-UniRule"/>
</dbReference>
<feature type="binding site" evidence="7">
    <location>
        <position position="14"/>
    </location>
    <ligand>
        <name>tRNA</name>
        <dbReference type="ChEBI" id="CHEBI:17843"/>
    </ligand>
</feature>
<evidence type="ECO:0000256" key="4">
    <source>
        <dbReference type="ARBA" id="ARBA00022884"/>
    </source>
</evidence>
<dbReference type="CDD" id="cd00462">
    <property type="entry name" value="PTH"/>
    <property type="match status" value="1"/>
</dbReference>
<reference evidence="11" key="1">
    <citation type="submission" date="2017-09" db="EMBL/GenBank/DDBJ databases">
        <title>Depth-based differentiation of microbial function through sediment-hosted aquifers and enrichment of novel symbionts in the deep terrestrial subsurface.</title>
        <authorList>
            <person name="Probst A.J."/>
            <person name="Ladd B."/>
            <person name="Jarett J.K."/>
            <person name="Geller-Mcgrath D.E."/>
            <person name="Sieber C.M.K."/>
            <person name="Emerson J.B."/>
            <person name="Anantharaman K."/>
            <person name="Thomas B.C."/>
            <person name="Malmstrom R."/>
            <person name="Stieglmeier M."/>
            <person name="Klingl A."/>
            <person name="Woyke T."/>
            <person name="Ryan C.M."/>
            <person name="Banfield J.F."/>
        </authorList>
    </citation>
    <scope>NUCLEOTIDE SEQUENCE [LARGE SCALE GENOMIC DNA]</scope>
</reference>
<dbReference type="PANTHER" id="PTHR17224:SF1">
    <property type="entry name" value="PEPTIDYL-TRNA HYDROLASE"/>
    <property type="match status" value="1"/>
</dbReference>
<dbReference type="InterPro" id="IPR018171">
    <property type="entry name" value="Pept_tRNA_hydro_CS"/>
</dbReference>
<feature type="site" description="Discriminates between blocked and unblocked aminoacyl-tRNA" evidence="7">
    <location>
        <position position="9"/>
    </location>
</feature>
<comment type="caution">
    <text evidence="10">The sequence shown here is derived from an EMBL/GenBank/DDBJ whole genome shotgun (WGS) entry which is preliminary data.</text>
</comment>
<comment type="catalytic activity">
    <reaction evidence="7 8">
        <text>an N-acyl-L-alpha-aminoacyl-tRNA + H2O = an N-acyl-L-amino acid + a tRNA + H(+)</text>
        <dbReference type="Rhea" id="RHEA:54448"/>
        <dbReference type="Rhea" id="RHEA-COMP:10123"/>
        <dbReference type="Rhea" id="RHEA-COMP:13883"/>
        <dbReference type="ChEBI" id="CHEBI:15377"/>
        <dbReference type="ChEBI" id="CHEBI:15378"/>
        <dbReference type="ChEBI" id="CHEBI:59874"/>
        <dbReference type="ChEBI" id="CHEBI:78442"/>
        <dbReference type="ChEBI" id="CHEBI:138191"/>
        <dbReference type="EC" id="3.1.1.29"/>
    </reaction>
</comment>
<comment type="caution">
    <text evidence="7">Lacks conserved residue(s) required for the propagation of feature annotation.</text>
</comment>
<evidence type="ECO:0000256" key="3">
    <source>
        <dbReference type="ARBA" id="ARBA00022801"/>
    </source>
</evidence>
<feature type="site" description="Stabilizes the basic form of H active site to accept a proton" evidence="7">
    <location>
        <position position="93"/>
    </location>
</feature>
<feature type="active site" description="Proton acceptor" evidence="7">
    <location>
        <position position="19"/>
    </location>
</feature>
<evidence type="ECO:0000256" key="7">
    <source>
        <dbReference type="HAMAP-Rule" id="MF_00083"/>
    </source>
</evidence>
<keyword evidence="2 7" id="KW-0820">tRNA-binding</keyword>
<proteinExistence type="inferred from homology"/>
<dbReference type="GO" id="GO:0072344">
    <property type="term" value="P:rescue of stalled ribosome"/>
    <property type="evidence" value="ECO:0007669"/>
    <property type="project" value="UniProtKB-UniRule"/>
</dbReference>
<feature type="binding site" evidence="7">
    <location>
        <position position="68"/>
    </location>
    <ligand>
        <name>tRNA</name>
        <dbReference type="ChEBI" id="CHEBI:17843"/>
    </ligand>
</feature>
<dbReference type="SUPFAM" id="SSF53178">
    <property type="entry name" value="Peptidyl-tRNA hydrolase-like"/>
    <property type="match status" value="1"/>
</dbReference>
<dbReference type="Pfam" id="PF01195">
    <property type="entry name" value="Pept_tRNA_hydro"/>
    <property type="match status" value="1"/>
</dbReference>
<dbReference type="InterPro" id="IPR001328">
    <property type="entry name" value="Pept_tRNA_hydro"/>
</dbReference>
<dbReference type="FunFam" id="3.40.50.1470:FF:000001">
    <property type="entry name" value="Peptidyl-tRNA hydrolase"/>
    <property type="match status" value="1"/>
</dbReference>
<evidence type="ECO:0000256" key="1">
    <source>
        <dbReference type="ARBA" id="ARBA00013260"/>
    </source>
</evidence>
<protein>
    <recommendedName>
        <fullName evidence="6 7">Peptidyl-tRNA hydrolase</fullName>
        <shortName evidence="7">Pth</shortName>
        <ecNumber evidence="1 7">3.1.1.29</ecNumber>
    </recommendedName>
</protein>
<keyword evidence="7" id="KW-0963">Cytoplasm</keyword>
<dbReference type="EC" id="3.1.1.29" evidence="1 7"/>
<evidence type="ECO:0000256" key="6">
    <source>
        <dbReference type="ARBA" id="ARBA00050038"/>
    </source>
</evidence>
<dbReference type="HAMAP" id="MF_00083">
    <property type="entry name" value="Pept_tRNA_hydro_bact"/>
    <property type="match status" value="1"/>
</dbReference>
<sequence length="187" mass="20873">MFLIVGLGNPGFKYKKTRHNIGFMALDALQKENNFPKFKPNKKTKAEITNGQINGQEIFLAKPQTYMNSSGEAVKFLTKENGFTENSLIIVHDDFDLPWGEVKISQNSGAGGHHGVQSIIDHLKTQNFTRVRMGIRPPDKPQGDSDLKAESFVLKKFAKNDEQKLAEILGQAVQTIKTLLQSPMSTQ</sequence>
<dbReference type="GO" id="GO:0005737">
    <property type="term" value="C:cytoplasm"/>
    <property type="evidence" value="ECO:0007669"/>
    <property type="project" value="UniProtKB-SubCell"/>
</dbReference>
<evidence type="ECO:0000313" key="11">
    <source>
        <dbReference type="Proteomes" id="UP000229030"/>
    </source>
</evidence>
<evidence type="ECO:0000256" key="9">
    <source>
        <dbReference type="RuleBase" id="RU004320"/>
    </source>
</evidence>
<dbReference type="Proteomes" id="UP000229030">
    <property type="component" value="Unassembled WGS sequence"/>
</dbReference>